<proteinExistence type="predicted"/>
<keyword evidence="1" id="KW-0472">Membrane</keyword>
<keyword evidence="3" id="KW-1185">Reference proteome</keyword>
<name>A0A1H6M8T9_9FLAO</name>
<dbReference type="OrthoDB" id="9815897at2"/>
<dbReference type="InterPro" id="IPR021215">
    <property type="entry name" value="DUF2752"/>
</dbReference>
<evidence type="ECO:0008006" key="4">
    <source>
        <dbReference type="Google" id="ProtNLM"/>
    </source>
</evidence>
<dbReference type="AlphaFoldDB" id="A0A1H6M8T9"/>
<evidence type="ECO:0000313" key="2">
    <source>
        <dbReference type="EMBL" id="SEH97846.1"/>
    </source>
</evidence>
<accession>A0A1H6M8T9</accession>
<dbReference type="Pfam" id="PF10825">
    <property type="entry name" value="DUF2752"/>
    <property type="match status" value="1"/>
</dbReference>
<dbReference type="STRING" id="1159016.SAMN02927937_02508"/>
<feature type="transmembrane region" description="Helical" evidence="1">
    <location>
        <begin position="69"/>
        <end position="87"/>
    </location>
</feature>
<dbReference type="Proteomes" id="UP000199634">
    <property type="component" value="Unassembled WGS sequence"/>
</dbReference>
<dbReference type="RefSeq" id="WP_091101660.1">
    <property type="nucleotide sequence ID" value="NZ_FNXE01000045.1"/>
</dbReference>
<gene>
    <name evidence="2" type="ORF">SAMN02927937_02508</name>
</gene>
<keyword evidence="1" id="KW-0812">Transmembrane</keyword>
<evidence type="ECO:0000256" key="1">
    <source>
        <dbReference type="SAM" id="Phobius"/>
    </source>
</evidence>
<organism evidence="2 3">
    <name type="scientific">Paenimyroides marinum</name>
    <dbReference type="NCBI Taxonomy" id="1159016"/>
    <lineage>
        <taxon>Bacteria</taxon>
        <taxon>Pseudomonadati</taxon>
        <taxon>Bacteroidota</taxon>
        <taxon>Flavobacteriia</taxon>
        <taxon>Flavobacteriales</taxon>
        <taxon>Flavobacteriaceae</taxon>
        <taxon>Paenimyroides</taxon>
    </lineage>
</organism>
<evidence type="ECO:0000313" key="3">
    <source>
        <dbReference type="Proteomes" id="UP000199634"/>
    </source>
</evidence>
<keyword evidence="1" id="KW-1133">Transmembrane helix</keyword>
<protein>
    <recommendedName>
        <fullName evidence="4">DUF2752 domain-containing protein</fullName>
    </recommendedName>
</protein>
<reference evidence="2 3" key="1">
    <citation type="submission" date="2016-10" db="EMBL/GenBank/DDBJ databases">
        <authorList>
            <person name="de Groot N.N."/>
        </authorList>
    </citation>
    <scope>NUCLEOTIDE SEQUENCE [LARGE SCALE GENOMIC DNA]</scope>
    <source>
        <strain evidence="2 3">CGMCC 1.10825</strain>
    </source>
</reference>
<feature type="transmembrane region" description="Helical" evidence="1">
    <location>
        <begin position="38"/>
        <end position="57"/>
    </location>
</feature>
<sequence length="94" mass="10993">MEEYMLPCTTKKLFGVECFGCGTQRAAYMVAQGNFVDAFKMFPAIYTTILLCLFLFLHFVDKKRNYHKIIISLAILNAIIMVIAYIYKHFFNFK</sequence>
<dbReference type="EMBL" id="FNXE01000045">
    <property type="protein sequence ID" value="SEH97846.1"/>
    <property type="molecule type" value="Genomic_DNA"/>
</dbReference>